<sequence>MHGAPMPRWRRAGFTLIELLVVIAIIAILIGLLLPAVQQAREAARRSSCKNNLKQFGLALHNYHDAHGCFPLIGNGITYGYSVQSQLLPFFEQANLHTLIDFDVPLGRTSDGFNGVDPDVLTYPIESFQCPSDDVYAVRVVTFPGRGSNPDVDVLVAGLNYMVNVGTGTGDYVAFSAGNDGIAWGGSDVRFRDITDGTSNTVAFAESLKGPGDLKSGAITADEVPKYIAKRGGSSSQATNNTIAWRDQTEVLSAEDFLTTEPSDDIVGNRGASWIYGYGGGGVVVQGYYTPNSDYPDLSIANRFVSGPRSNHVGMANVTLCDGSVRSINENIDLTTFRNLFSRNDGEVIGEF</sequence>
<organism evidence="3 4">
    <name type="scientific">Calycomorphotria hydatis</name>
    <dbReference type="NCBI Taxonomy" id="2528027"/>
    <lineage>
        <taxon>Bacteria</taxon>
        <taxon>Pseudomonadati</taxon>
        <taxon>Planctomycetota</taxon>
        <taxon>Planctomycetia</taxon>
        <taxon>Planctomycetales</taxon>
        <taxon>Planctomycetaceae</taxon>
        <taxon>Calycomorphotria</taxon>
    </lineage>
</organism>
<reference evidence="3 4" key="1">
    <citation type="submission" date="2019-02" db="EMBL/GenBank/DDBJ databases">
        <title>Deep-cultivation of Planctomycetes and their phenomic and genomic characterization uncovers novel biology.</title>
        <authorList>
            <person name="Wiegand S."/>
            <person name="Jogler M."/>
            <person name="Boedeker C."/>
            <person name="Pinto D."/>
            <person name="Vollmers J."/>
            <person name="Rivas-Marin E."/>
            <person name="Kohn T."/>
            <person name="Peeters S.H."/>
            <person name="Heuer A."/>
            <person name="Rast P."/>
            <person name="Oberbeckmann S."/>
            <person name="Bunk B."/>
            <person name="Jeske O."/>
            <person name="Meyerdierks A."/>
            <person name="Storesund J.E."/>
            <person name="Kallscheuer N."/>
            <person name="Luecker S."/>
            <person name="Lage O.M."/>
            <person name="Pohl T."/>
            <person name="Merkel B.J."/>
            <person name="Hornburger P."/>
            <person name="Mueller R.-W."/>
            <person name="Bruemmer F."/>
            <person name="Labrenz M."/>
            <person name="Spormann A.M."/>
            <person name="Op den Camp H."/>
            <person name="Overmann J."/>
            <person name="Amann R."/>
            <person name="Jetten M.S.M."/>
            <person name="Mascher T."/>
            <person name="Medema M.H."/>
            <person name="Devos D.P."/>
            <person name="Kaster A.-K."/>
            <person name="Ovreas L."/>
            <person name="Rohde M."/>
            <person name="Galperin M.Y."/>
            <person name="Jogler C."/>
        </authorList>
    </citation>
    <scope>NUCLEOTIDE SEQUENCE [LARGE SCALE GENOMIC DNA]</scope>
    <source>
        <strain evidence="3 4">V22</strain>
    </source>
</reference>
<keyword evidence="4" id="KW-1185">Reference proteome</keyword>
<accession>A0A517TD74</accession>
<keyword evidence="1" id="KW-1133">Transmembrane helix</keyword>
<keyword evidence="1" id="KW-0472">Membrane</keyword>
<dbReference type="RefSeq" id="WP_231734067.1">
    <property type="nucleotide sequence ID" value="NZ_CP036316.1"/>
</dbReference>
<evidence type="ECO:0000259" key="2">
    <source>
        <dbReference type="Pfam" id="PF07596"/>
    </source>
</evidence>
<dbReference type="AlphaFoldDB" id="A0A517TD74"/>
<dbReference type="PROSITE" id="PS00409">
    <property type="entry name" value="PROKAR_NTER_METHYL"/>
    <property type="match status" value="1"/>
</dbReference>
<dbReference type="InterPro" id="IPR027558">
    <property type="entry name" value="Pre_pil_HX9DG_C"/>
</dbReference>
<dbReference type="Gene3D" id="3.30.700.10">
    <property type="entry name" value="Glycoprotein, Type 4 Pilin"/>
    <property type="match status" value="1"/>
</dbReference>
<name>A0A517TD74_9PLAN</name>
<feature type="transmembrane region" description="Helical" evidence="1">
    <location>
        <begin position="12"/>
        <end position="37"/>
    </location>
</feature>
<dbReference type="InterPro" id="IPR045584">
    <property type="entry name" value="Pilin-like"/>
</dbReference>
<evidence type="ECO:0000313" key="3">
    <source>
        <dbReference type="EMBL" id="QDT66318.1"/>
    </source>
</evidence>
<dbReference type="PANTHER" id="PTHR30093">
    <property type="entry name" value="GENERAL SECRETION PATHWAY PROTEIN G"/>
    <property type="match status" value="1"/>
</dbReference>
<protein>
    <submittedName>
        <fullName evidence="3">Type II secretion system protein G</fullName>
    </submittedName>
</protein>
<dbReference type="Pfam" id="PF07596">
    <property type="entry name" value="SBP_bac_10"/>
    <property type="match status" value="1"/>
</dbReference>
<dbReference type="KEGG" id="chya:V22_35840"/>
<dbReference type="Proteomes" id="UP000319976">
    <property type="component" value="Chromosome"/>
</dbReference>
<feature type="domain" description="DUF1559" evidence="2">
    <location>
        <begin position="38"/>
        <end position="334"/>
    </location>
</feature>
<dbReference type="Pfam" id="PF07963">
    <property type="entry name" value="N_methyl"/>
    <property type="match status" value="1"/>
</dbReference>
<dbReference type="EMBL" id="CP036316">
    <property type="protein sequence ID" value="QDT66318.1"/>
    <property type="molecule type" value="Genomic_DNA"/>
</dbReference>
<dbReference type="PANTHER" id="PTHR30093:SF2">
    <property type="entry name" value="TYPE II SECRETION SYSTEM PROTEIN H"/>
    <property type="match status" value="1"/>
</dbReference>
<proteinExistence type="predicted"/>
<evidence type="ECO:0000313" key="4">
    <source>
        <dbReference type="Proteomes" id="UP000319976"/>
    </source>
</evidence>
<dbReference type="SUPFAM" id="SSF54523">
    <property type="entry name" value="Pili subunits"/>
    <property type="match status" value="1"/>
</dbReference>
<dbReference type="InterPro" id="IPR011453">
    <property type="entry name" value="DUF1559"/>
</dbReference>
<gene>
    <name evidence="3" type="primary">xcpT_30</name>
    <name evidence="3" type="ORF">V22_35840</name>
</gene>
<dbReference type="NCBIfam" id="TIGR04294">
    <property type="entry name" value="pre_pil_HX9DG"/>
    <property type="match status" value="1"/>
</dbReference>
<keyword evidence="1" id="KW-0812">Transmembrane</keyword>
<dbReference type="InterPro" id="IPR012902">
    <property type="entry name" value="N_methyl_site"/>
</dbReference>
<evidence type="ECO:0000256" key="1">
    <source>
        <dbReference type="SAM" id="Phobius"/>
    </source>
</evidence>
<dbReference type="NCBIfam" id="TIGR02532">
    <property type="entry name" value="IV_pilin_GFxxxE"/>
    <property type="match status" value="1"/>
</dbReference>